<protein>
    <submittedName>
        <fullName evidence="2">Uncharacterized protein</fullName>
    </submittedName>
</protein>
<feature type="compositionally biased region" description="Basic and acidic residues" evidence="1">
    <location>
        <begin position="205"/>
        <end position="219"/>
    </location>
</feature>
<name>Q093M2_STIAD</name>
<reference evidence="2 3" key="1">
    <citation type="submission" date="2006-04" db="EMBL/GenBank/DDBJ databases">
        <authorList>
            <person name="Nierman W.C."/>
        </authorList>
    </citation>
    <scope>NUCLEOTIDE SEQUENCE [LARGE SCALE GENOMIC DNA]</scope>
    <source>
        <strain evidence="2 3">DW4/3-1</strain>
    </source>
</reference>
<dbReference type="AlphaFoldDB" id="Q093M2"/>
<gene>
    <name evidence="2" type="ORF">STIAU_0076</name>
</gene>
<feature type="region of interest" description="Disordered" evidence="1">
    <location>
        <begin position="95"/>
        <end position="125"/>
    </location>
</feature>
<accession>Q093M2</accession>
<organism evidence="2 3">
    <name type="scientific">Stigmatella aurantiaca (strain DW4/3-1)</name>
    <dbReference type="NCBI Taxonomy" id="378806"/>
    <lineage>
        <taxon>Bacteria</taxon>
        <taxon>Pseudomonadati</taxon>
        <taxon>Myxococcota</taxon>
        <taxon>Myxococcia</taxon>
        <taxon>Myxococcales</taxon>
        <taxon>Cystobacterineae</taxon>
        <taxon>Archangiaceae</taxon>
        <taxon>Stigmatella</taxon>
    </lineage>
</organism>
<proteinExistence type="predicted"/>
<dbReference type="Proteomes" id="UP000032702">
    <property type="component" value="Unassembled WGS sequence"/>
</dbReference>
<evidence type="ECO:0000313" key="2">
    <source>
        <dbReference type="EMBL" id="EAU66919.1"/>
    </source>
</evidence>
<evidence type="ECO:0000313" key="3">
    <source>
        <dbReference type="Proteomes" id="UP000032702"/>
    </source>
</evidence>
<comment type="caution">
    <text evidence="2">The sequence shown here is derived from an EMBL/GenBank/DDBJ whole genome shotgun (WGS) entry which is preliminary data.</text>
</comment>
<dbReference type="EMBL" id="AAMD01000044">
    <property type="protein sequence ID" value="EAU66919.1"/>
    <property type="molecule type" value="Genomic_DNA"/>
</dbReference>
<sequence length="554" mass="60702">MNALVWSDPEDAVRPVHRHPQAAVLRIPQHVIGPEEALAIRAEHQFRGSRTAVRLDRNAHERGPVTADDQHAVSLECQSVGANGKGDLRRATKSVVSQERGGGGPLLALPLRSKHEHGPGGGVRDEQAPLRIELQAIGEGQLRVGGKQGGLFGLSREPVDARAKLGRVRGQPRVEISLRIKDKAGEKARIGWNRGPAPIGRHRPRGGDPEHLSRGRHADIGVPASHGEPLGKLALRHVKSEDLADRGRRVLRNLARPLLGGTPHPKNGQNDSTVQRHGIPSQLHHDSSGFRPAHGARLLERAFSPGPPGPSSPSAFPPWRALVHVAWSAGSQIRRRPHSQVAGAQRELGPVLRPQLAVQLRHVGLHRALGDLQVRGDLQIVRAPRHVAQHLAFTLREGVQHAGWLRGHRWMLEVIAQQLHGEQPLAPDQPVNGGRHRAHAQARAEEVARGPLIKALRDDVRSADRRQHQHPDLQPALARLAQEVEPLRDRAPDRGLVVRLDIQNGDLRWIRSQAVEQGPHIPRDGHDVQSLTAQSVGEPLPRGPWTFKNGNTNR</sequence>
<feature type="region of interest" description="Disordered" evidence="1">
    <location>
        <begin position="190"/>
        <end position="228"/>
    </location>
</feature>
<feature type="region of interest" description="Disordered" evidence="1">
    <location>
        <begin position="534"/>
        <end position="554"/>
    </location>
</feature>
<feature type="region of interest" description="Disordered" evidence="1">
    <location>
        <begin position="255"/>
        <end position="291"/>
    </location>
</feature>
<evidence type="ECO:0000256" key="1">
    <source>
        <dbReference type="SAM" id="MobiDB-lite"/>
    </source>
</evidence>